<dbReference type="AlphaFoldDB" id="A0A251RMT8"/>
<sequence>MCLNLICAFIVGGLDMINQAHTLMEKMIMVKSEITLMMSKSWRMRSCLQGHSTVQILTKRKKKNH</sequence>
<dbReference type="InParanoid" id="A0A251RMT8"/>
<dbReference type="EMBL" id="MNCJ02000332">
    <property type="protein sequence ID" value="KAF5754681.1"/>
    <property type="molecule type" value="Genomic_DNA"/>
</dbReference>
<protein>
    <submittedName>
        <fullName evidence="2">Uncharacterized protein</fullName>
    </submittedName>
</protein>
<dbReference type="Gramene" id="mRNA:HanXRQr2_Chr17g0794031">
    <property type="protein sequence ID" value="mRNA:HanXRQr2_Chr17g0794031"/>
    <property type="gene ID" value="HanXRQr2_Chr17g0794031"/>
</dbReference>
<reference evidence="2" key="2">
    <citation type="submission" date="2017-02" db="EMBL/GenBank/DDBJ databases">
        <title>Sunflower complete genome.</title>
        <authorList>
            <person name="Langlade N."/>
            <person name="Munos S."/>
        </authorList>
    </citation>
    <scope>NUCLEOTIDE SEQUENCE [LARGE SCALE GENOMIC DNA]</scope>
    <source>
        <tissue evidence="2">Leaves</tissue>
    </source>
</reference>
<name>A0A251RMT8_HELAN</name>
<dbReference type="Proteomes" id="UP000215914">
    <property type="component" value="Chromosome 17"/>
</dbReference>
<evidence type="ECO:0000313" key="1">
    <source>
        <dbReference type="EMBL" id="KAF5754681.1"/>
    </source>
</evidence>
<keyword evidence="3" id="KW-1185">Reference proteome</keyword>
<organism evidence="2 3">
    <name type="scientific">Helianthus annuus</name>
    <name type="common">Common sunflower</name>
    <dbReference type="NCBI Taxonomy" id="4232"/>
    <lineage>
        <taxon>Eukaryota</taxon>
        <taxon>Viridiplantae</taxon>
        <taxon>Streptophyta</taxon>
        <taxon>Embryophyta</taxon>
        <taxon>Tracheophyta</taxon>
        <taxon>Spermatophyta</taxon>
        <taxon>Magnoliopsida</taxon>
        <taxon>eudicotyledons</taxon>
        <taxon>Gunneridae</taxon>
        <taxon>Pentapetalae</taxon>
        <taxon>asterids</taxon>
        <taxon>campanulids</taxon>
        <taxon>Asterales</taxon>
        <taxon>Asteraceae</taxon>
        <taxon>Asteroideae</taxon>
        <taxon>Heliantheae alliance</taxon>
        <taxon>Heliantheae</taxon>
        <taxon>Helianthus</taxon>
    </lineage>
</organism>
<reference evidence="1 3" key="1">
    <citation type="journal article" date="2017" name="Nature">
        <title>The sunflower genome provides insights into oil metabolism, flowering and Asterid evolution.</title>
        <authorList>
            <person name="Badouin H."/>
            <person name="Gouzy J."/>
            <person name="Grassa C.J."/>
            <person name="Murat F."/>
            <person name="Staton S.E."/>
            <person name="Cottret L."/>
            <person name="Lelandais-Briere C."/>
            <person name="Owens G.L."/>
            <person name="Carrere S."/>
            <person name="Mayjonade B."/>
            <person name="Legrand L."/>
            <person name="Gill N."/>
            <person name="Kane N.C."/>
            <person name="Bowers J.E."/>
            <person name="Hubner S."/>
            <person name="Bellec A."/>
            <person name="Berard A."/>
            <person name="Berges H."/>
            <person name="Blanchet N."/>
            <person name="Boniface M.C."/>
            <person name="Brunel D."/>
            <person name="Catrice O."/>
            <person name="Chaidir N."/>
            <person name="Claudel C."/>
            <person name="Donnadieu C."/>
            <person name="Faraut T."/>
            <person name="Fievet G."/>
            <person name="Helmstetter N."/>
            <person name="King M."/>
            <person name="Knapp S.J."/>
            <person name="Lai Z."/>
            <person name="Le Paslier M.C."/>
            <person name="Lippi Y."/>
            <person name="Lorenzon L."/>
            <person name="Mandel J.R."/>
            <person name="Marage G."/>
            <person name="Marchand G."/>
            <person name="Marquand E."/>
            <person name="Bret-Mestries E."/>
            <person name="Morien E."/>
            <person name="Nambeesan S."/>
            <person name="Nguyen T."/>
            <person name="Pegot-Espagnet P."/>
            <person name="Pouilly N."/>
            <person name="Raftis F."/>
            <person name="Sallet E."/>
            <person name="Schiex T."/>
            <person name="Thomas J."/>
            <person name="Vandecasteele C."/>
            <person name="Vares D."/>
            <person name="Vear F."/>
            <person name="Vautrin S."/>
            <person name="Crespi M."/>
            <person name="Mangin B."/>
            <person name="Burke J.M."/>
            <person name="Salse J."/>
            <person name="Munos S."/>
            <person name="Vincourt P."/>
            <person name="Rieseberg L.H."/>
            <person name="Langlade N.B."/>
        </authorList>
    </citation>
    <scope>NUCLEOTIDE SEQUENCE [LARGE SCALE GENOMIC DNA]</scope>
    <source>
        <strain evidence="3">cv. SF193</strain>
        <tissue evidence="1">Leaves</tissue>
    </source>
</reference>
<reference evidence="1" key="3">
    <citation type="submission" date="2020-06" db="EMBL/GenBank/DDBJ databases">
        <title>Helianthus annuus Genome sequencing and assembly Release 2.</title>
        <authorList>
            <person name="Gouzy J."/>
            <person name="Langlade N."/>
            <person name="Munos S."/>
        </authorList>
    </citation>
    <scope>NUCLEOTIDE SEQUENCE</scope>
    <source>
        <tissue evidence="1">Leaves</tissue>
    </source>
</reference>
<proteinExistence type="predicted"/>
<evidence type="ECO:0000313" key="3">
    <source>
        <dbReference type="Proteomes" id="UP000215914"/>
    </source>
</evidence>
<accession>A0A251RMT8</accession>
<gene>
    <name evidence="2" type="ORF">HannXRQ_Chr17g0543771</name>
    <name evidence="1" type="ORF">HanXRQr2_Chr17g0794031</name>
</gene>
<evidence type="ECO:0000313" key="2">
    <source>
        <dbReference type="EMBL" id="OTF85793.1"/>
    </source>
</evidence>
<dbReference type="EMBL" id="CM007906">
    <property type="protein sequence ID" value="OTF85793.1"/>
    <property type="molecule type" value="Genomic_DNA"/>
</dbReference>